<dbReference type="Pfam" id="PF14286">
    <property type="entry name" value="DHHW"/>
    <property type="match status" value="2"/>
</dbReference>
<feature type="region of interest" description="Disordered" evidence="1">
    <location>
        <begin position="110"/>
        <end position="141"/>
    </location>
</feature>
<dbReference type="Proteomes" id="UP000824169">
    <property type="component" value="Unassembled WGS sequence"/>
</dbReference>
<protein>
    <recommendedName>
        <fullName evidence="4">DHHW protein</fullName>
    </recommendedName>
</protein>
<name>A0A9D1TA18_9FIRM</name>
<reference evidence="2" key="2">
    <citation type="journal article" date="2021" name="PeerJ">
        <title>Extensive microbial diversity within the chicken gut microbiome revealed by metagenomics and culture.</title>
        <authorList>
            <person name="Gilroy R."/>
            <person name="Ravi A."/>
            <person name="Getino M."/>
            <person name="Pursley I."/>
            <person name="Horton D.L."/>
            <person name="Alikhan N.F."/>
            <person name="Baker D."/>
            <person name="Gharbi K."/>
            <person name="Hall N."/>
            <person name="Watson M."/>
            <person name="Adriaenssens E.M."/>
            <person name="Foster-Nyarko E."/>
            <person name="Jarju S."/>
            <person name="Secka A."/>
            <person name="Antonio M."/>
            <person name="Oren A."/>
            <person name="Chaudhuri R.R."/>
            <person name="La Ragione R."/>
            <person name="Hildebrand F."/>
            <person name="Pallen M.J."/>
        </authorList>
    </citation>
    <scope>NUCLEOTIDE SEQUENCE</scope>
    <source>
        <strain evidence="2">CHK188-20938</strain>
    </source>
</reference>
<gene>
    <name evidence="2" type="ORF">IAB71_02235</name>
</gene>
<evidence type="ECO:0000313" key="2">
    <source>
        <dbReference type="EMBL" id="HIV24598.1"/>
    </source>
</evidence>
<reference evidence="2" key="1">
    <citation type="submission" date="2020-10" db="EMBL/GenBank/DDBJ databases">
        <authorList>
            <person name="Gilroy R."/>
        </authorList>
    </citation>
    <scope>NUCLEOTIDE SEQUENCE</scope>
    <source>
        <strain evidence="2">CHK188-20938</strain>
    </source>
</reference>
<feature type="compositionally biased region" description="Acidic residues" evidence="1">
    <location>
        <begin position="118"/>
        <end position="127"/>
    </location>
</feature>
<organism evidence="2 3">
    <name type="scientific">Candidatus Scatomonas pullistercoris</name>
    <dbReference type="NCBI Taxonomy" id="2840920"/>
    <lineage>
        <taxon>Bacteria</taxon>
        <taxon>Bacillati</taxon>
        <taxon>Bacillota</taxon>
        <taxon>Clostridia</taxon>
        <taxon>Lachnospirales</taxon>
        <taxon>Lachnospiraceae</taxon>
        <taxon>Lachnospiraceae incertae sedis</taxon>
        <taxon>Candidatus Scatomonas</taxon>
    </lineage>
</organism>
<dbReference type="AlphaFoldDB" id="A0A9D1TA18"/>
<evidence type="ECO:0000313" key="3">
    <source>
        <dbReference type="Proteomes" id="UP000824169"/>
    </source>
</evidence>
<evidence type="ECO:0000256" key="1">
    <source>
        <dbReference type="SAM" id="MobiDB-lite"/>
    </source>
</evidence>
<comment type="caution">
    <text evidence="2">The sequence shown here is derived from an EMBL/GenBank/DDBJ whole genome shotgun (WGS) entry which is preliminary data.</text>
</comment>
<evidence type="ECO:0008006" key="4">
    <source>
        <dbReference type="Google" id="ProtNLM"/>
    </source>
</evidence>
<accession>A0A9D1TA18</accession>
<dbReference type="EMBL" id="DVOO01000009">
    <property type="protein sequence ID" value="HIV24598.1"/>
    <property type="molecule type" value="Genomic_DNA"/>
</dbReference>
<sequence length="448" mass="50233">MNREHLKHYYKKCRQLKDKINRTGIKVFAVLLGAGFAVGLCLPLRPERSELEKRDLEQFPGLTASGLWDGTWFEGVSTWYSDTYPLREALIAGASRVENLYGLQGEQIVDNSDKTGDEVPDISEEADPAPVVTETPAPTPELEDGTIYEEPEMAGDVYIAGDTAFEIYYFNQGGADSYASMINTVQARLGGDTTVYDLLAPTSFGVCLDESIQENMGGSSQGDAFQYIYSRLDPEVKRVDVFDELVRHNAEYLYYRTDHHWTALGAYYAYRVFAEQKGITPHELSEFEKRDYEGFLGTFYAYSNQAAALGNNPDTVETYIPMGTNDAEIQTAEGETMQWFVVSDVSDYSAGAKYSCFIGGDNPFTTITNPQIQDGSSCVVVKESYGNAFVPWLVDHYEHVYVVDYRYYTGNLTQFIRENQVDDVIFVNNAEAISESRTAQMLAIFPES</sequence>
<proteinExistence type="predicted"/>
<dbReference type="InterPro" id="IPR025945">
    <property type="entry name" value="DHHW"/>
</dbReference>